<dbReference type="InterPro" id="IPR050482">
    <property type="entry name" value="Sensor_HK_TwoCompSys"/>
</dbReference>
<evidence type="ECO:0000256" key="5">
    <source>
        <dbReference type="SAM" id="Phobius"/>
    </source>
</evidence>
<name>A0A150XJU2_9BACT</name>
<dbReference type="Pfam" id="PF02518">
    <property type="entry name" value="HATPase_c"/>
    <property type="match status" value="1"/>
</dbReference>
<keyword evidence="10" id="KW-1185">Reference proteome</keyword>
<dbReference type="Gene3D" id="1.20.5.1930">
    <property type="match status" value="1"/>
</dbReference>
<dbReference type="AlphaFoldDB" id="A0A150XJU2"/>
<keyword evidence="4" id="KW-0802">TPR repeat</keyword>
<feature type="domain" description="Histidine kinase/HSP90-like ATPase" evidence="7">
    <location>
        <begin position="642"/>
        <end position="731"/>
    </location>
</feature>
<evidence type="ECO:0000259" key="7">
    <source>
        <dbReference type="Pfam" id="PF02518"/>
    </source>
</evidence>
<keyword evidence="2" id="KW-0418">Kinase</keyword>
<keyword evidence="3" id="KW-0902">Two-component regulatory system</keyword>
<dbReference type="SMART" id="SM00028">
    <property type="entry name" value="TPR"/>
    <property type="match status" value="6"/>
</dbReference>
<evidence type="ECO:0000313" key="10">
    <source>
        <dbReference type="Proteomes" id="UP000075615"/>
    </source>
</evidence>
<evidence type="ECO:0000256" key="6">
    <source>
        <dbReference type="SAM" id="SignalP"/>
    </source>
</evidence>
<accession>A0A150XJU2</accession>
<dbReference type="SUPFAM" id="SSF48452">
    <property type="entry name" value="TPR-like"/>
    <property type="match status" value="2"/>
</dbReference>
<dbReference type="CDD" id="cd16917">
    <property type="entry name" value="HATPase_UhpB-NarQ-NarX-like"/>
    <property type="match status" value="1"/>
</dbReference>
<dbReference type="InterPro" id="IPR019734">
    <property type="entry name" value="TPR_rpt"/>
</dbReference>
<reference evidence="9 10" key="1">
    <citation type="submission" date="2016-01" db="EMBL/GenBank/DDBJ databases">
        <title>Genome sequencing of Roseivirga echinicomitans KMM 6058.</title>
        <authorList>
            <person name="Selvaratnam C."/>
            <person name="Thevarajoo S."/>
            <person name="Goh K.M."/>
            <person name="Ee R."/>
            <person name="Chan K.-G."/>
            <person name="Chong C.S."/>
        </authorList>
    </citation>
    <scope>NUCLEOTIDE SEQUENCE [LARGE SCALE GENOMIC DNA]</scope>
    <source>
        <strain evidence="9 10">KMM 6058</strain>
    </source>
</reference>
<evidence type="ECO:0000256" key="1">
    <source>
        <dbReference type="ARBA" id="ARBA00022679"/>
    </source>
</evidence>
<dbReference type="PANTHER" id="PTHR24421">
    <property type="entry name" value="NITRATE/NITRITE SENSOR PROTEIN NARX-RELATED"/>
    <property type="match status" value="1"/>
</dbReference>
<evidence type="ECO:0000256" key="4">
    <source>
        <dbReference type="PROSITE-ProRule" id="PRU00339"/>
    </source>
</evidence>
<dbReference type="STRING" id="296218.AWN68_04910"/>
<dbReference type="Gene3D" id="1.25.40.10">
    <property type="entry name" value="Tetratricopeptide repeat domain"/>
    <property type="match status" value="2"/>
</dbReference>
<dbReference type="GO" id="GO:0000155">
    <property type="term" value="F:phosphorelay sensor kinase activity"/>
    <property type="evidence" value="ECO:0007669"/>
    <property type="project" value="InterPro"/>
</dbReference>
<feature type="signal peptide" evidence="6">
    <location>
        <begin position="1"/>
        <end position="30"/>
    </location>
</feature>
<evidence type="ECO:0000313" key="9">
    <source>
        <dbReference type="EMBL" id="KYG78973.1"/>
    </source>
</evidence>
<dbReference type="InterPro" id="IPR011990">
    <property type="entry name" value="TPR-like_helical_dom_sf"/>
</dbReference>
<dbReference type="SUPFAM" id="SSF55874">
    <property type="entry name" value="ATPase domain of HSP90 chaperone/DNA topoisomerase II/histidine kinase"/>
    <property type="match status" value="1"/>
</dbReference>
<protein>
    <submittedName>
        <fullName evidence="9">Uncharacterized protein</fullName>
    </submittedName>
</protein>
<dbReference type="OrthoDB" id="9760839at2"/>
<dbReference type="Pfam" id="PF13424">
    <property type="entry name" value="TPR_12"/>
    <property type="match status" value="1"/>
</dbReference>
<sequence length="749" mass="84642">MCSDSNFKLLVPRSLLFLVCFFGAINLAHSQSVEDSLKVALKNAPDSGKVPILINLAKVSQDNNQSLIYAKQALSYAKLDSEKSSAANQIAWTFKNLFQFDSAKVYVKKALGYAEKGNDLLITSDAYSTYGSVFYNIGSYDSALFYNKKALEYRIEAGDKQAQAASMNNISTTLQRLSRYGESMEYINQSISIYLASNDKRSAADSYLNKGNLLNSLGAMDSAYVSFQNALKEYESLGLKSMMPYALINMATVAVHLDRLEEAQKGFVKSRDILLEGEKNPQLLGFSYNGIGGVYQTKDMYDSALLMFLEGEKYALLAQNEYLISMVYNNLGDTYAHKKEYKTAITYLDKAYELKTKIGDQAGLASVSITLASTYANLRDYKKADKFYLEGIKLAEQVDDKVTKRKAYNEMYLFQKEIGNFSHSLDYLEKFMALDDSLINDRNLDKIAELNTQYETEKKEQQIALQDAQLGEQELMLERNRLLMIGLILIAVLFLSVIFLIKNRAKKNEQLILQEGQLKLRDAELNAVINSQEKERSRFARDLHDGFGQLISVLKLNLSGLNDTDAQYPEKRMEVFKNGESVINDMYAELRSICFDLMPQTLVKKGVTIALKEFGDRITQSKKVVCEVIVFSNKERLPEVVEISLFRICQEWVNNVMKYAEASHITIQLTRDEEELTLTVEDNGKGFEADLFYSGKGNGWKNIQTRLNLIKGEFDLDTQPNRGGTMMTVNLLEVEMKEVSANAERSITV</sequence>
<keyword evidence="5" id="KW-0472">Membrane</keyword>
<dbReference type="Pfam" id="PF07730">
    <property type="entry name" value="HisKA_3"/>
    <property type="match status" value="1"/>
</dbReference>
<keyword evidence="6" id="KW-0732">Signal</keyword>
<evidence type="ECO:0000259" key="8">
    <source>
        <dbReference type="Pfam" id="PF07730"/>
    </source>
</evidence>
<feature type="transmembrane region" description="Helical" evidence="5">
    <location>
        <begin position="482"/>
        <end position="501"/>
    </location>
</feature>
<dbReference type="InterPro" id="IPR011712">
    <property type="entry name" value="Sig_transdc_His_kin_sub3_dim/P"/>
</dbReference>
<dbReference type="InterPro" id="IPR003594">
    <property type="entry name" value="HATPase_dom"/>
</dbReference>
<keyword evidence="5" id="KW-0812">Transmembrane</keyword>
<gene>
    <name evidence="9" type="ORF">AWN68_04910</name>
</gene>
<evidence type="ECO:0000256" key="2">
    <source>
        <dbReference type="ARBA" id="ARBA00022777"/>
    </source>
</evidence>
<organism evidence="9 10">
    <name type="scientific">Roseivirga echinicomitans</name>
    <dbReference type="NCBI Taxonomy" id="296218"/>
    <lineage>
        <taxon>Bacteria</taxon>
        <taxon>Pseudomonadati</taxon>
        <taxon>Bacteroidota</taxon>
        <taxon>Cytophagia</taxon>
        <taxon>Cytophagales</taxon>
        <taxon>Roseivirgaceae</taxon>
        <taxon>Roseivirga</taxon>
    </lineage>
</organism>
<keyword evidence="1" id="KW-0808">Transferase</keyword>
<feature type="repeat" description="TPR" evidence="4">
    <location>
        <begin position="325"/>
        <end position="358"/>
    </location>
</feature>
<dbReference type="Gene3D" id="3.30.565.10">
    <property type="entry name" value="Histidine kinase-like ATPase, C-terminal domain"/>
    <property type="match status" value="1"/>
</dbReference>
<proteinExistence type="predicted"/>
<dbReference type="InterPro" id="IPR036890">
    <property type="entry name" value="HATPase_C_sf"/>
</dbReference>
<dbReference type="PROSITE" id="PS50005">
    <property type="entry name" value="TPR"/>
    <property type="match status" value="2"/>
</dbReference>
<dbReference type="Proteomes" id="UP000075615">
    <property type="component" value="Unassembled WGS sequence"/>
</dbReference>
<dbReference type="GO" id="GO:0016020">
    <property type="term" value="C:membrane"/>
    <property type="evidence" value="ECO:0007669"/>
    <property type="project" value="InterPro"/>
</dbReference>
<feature type="repeat" description="TPR" evidence="4">
    <location>
        <begin position="124"/>
        <end position="157"/>
    </location>
</feature>
<comment type="caution">
    <text evidence="9">The sequence shown here is derived from an EMBL/GenBank/DDBJ whole genome shotgun (WGS) entry which is preliminary data.</text>
</comment>
<dbReference type="Pfam" id="PF13374">
    <property type="entry name" value="TPR_10"/>
    <property type="match status" value="1"/>
</dbReference>
<dbReference type="EMBL" id="LRDB01000012">
    <property type="protein sequence ID" value="KYG78973.1"/>
    <property type="molecule type" value="Genomic_DNA"/>
</dbReference>
<feature type="domain" description="Signal transduction histidine kinase subgroup 3 dimerisation and phosphoacceptor" evidence="8">
    <location>
        <begin position="535"/>
        <end position="602"/>
    </location>
</feature>
<dbReference type="GO" id="GO:0046983">
    <property type="term" value="F:protein dimerization activity"/>
    <property type="evidence" value="ECO:0007669"/>
    <property type="project" value="InterPro"/>
</dbReference>
<keyword evidence="5" id="KW-1133">Transmembrane helix</keyword>
<evidence type="ECO:0000256" key="3">
    <source>
        <dbReference type="ARBA" id="ARBA00023012"/>
    </source>
</evidence>
<feature type="chain" id="PRO_5007574818" evidence="6">
    <location>
        <begin position="31"/>
        <end position="749"/>
    </location>
</feature>